<evidence type="ECO:0000313" key="1">
    <source>
        <dbReference type="EMBL" id="KKL20273.1"/>
    </source>
</evidence>
<dbReference type="EMBL" id="LAZR01038163">
    <property type="protein sequence ID" value="KKL20273.1"/>
    <property type="molecule type" value="Genomic_DNA"/>
</dbReference>
<comment type="caution">
    <text evidence="1">The sequence shown here is derived from an EMBL/GenBank/DDBJ whole genome shotgun (WGS) entry which is preliminary data.</text>
</comment>
<organism evidence="1">
    <name type="scientific">marine sediment metagenome</name>
    <dbReference type="NCBI Taxonomy" id="412755"/>
    <lineage>
        <taxon>unclassified sequences</taxon>
        <taxon>metagenomes</taxon>
        <taxon>ecological metagenomes</taxon>
    </lineage>
</organism>
<accession>A0A0F9E894</accession>
<protein>
    <submittedName>
        <fullName evidence="1">Uncharacterized protein</fullName>
    </submittedName>
</protein>
<proteinExistence type="predicted"/>
<gene>
    <name evidence="1" type="ORF">LCGC14_2457110</name>
</gene>
<name>A0A0F9E894_9ZZZZ</name>
<reference evidence="1" key="1">
    <citation type="journal article" date="2015" name="Nature">
        <title>Complex archaea that bridge the gap between prokaryotes and eukaryotes.</title>
        <authorList>
            <person name="Spang A."/>
            <person name="Saw J.H."/>
            <person name="Jorgensen S.L."/>
            <person name="Zaremba-Niedzwiedzka K."/>
            <person name="Martijn J."/>
            <person name="Lind A.E."/>
            <person name="van Eijk R."/>
            <person name="Schleper C."/>
            <person name="Guy L."/>
            <person name="Ettema T.J."/>
        </authorList>
    </citation>
    <scope>NUCLEOTIDE SEQUENCE</scope>
</reference>
<sequence length="53" mass="6413">MKTDQAIEEIRKVRHLVSKKFNHDTKTILKHYKELESKYADRILKESETKNIK</sequence>
<dbReference type="AlphaFoldDB" id="A0A0F9E894"/>